<dbReference type="InterPro" id="IPR042099">
    <property type="entry name" value="ANL_N_sf"/>
</dbReference>
<dbReference type="Gene3D" id="1.10.1200.10">
    <property type="entry name" value="ACP-like"/>
    <property type="match status" value="1"/>
</dbReference>
<keyword evidence="1" id="KW-0596">Phosphopantetheine</keyword>
<feature type="region of interest" description="Disordered" evidence="3">
    <location>
        <begin position="735"/>
        <end position="761"/>
    </location>
</feature>
<dbReference type="Proteomes" id="UP000800092">
    <property type="component" value="Unassembled WGS sequence"/>
</dbReference>
<dbReference type="SUPFAM" id="SSF51735">
    <property type="entry name" value="NAD(P)-binding Rossmann-fold domains"/>
    <property type="match status" value="1"/>
</dbReference>
<dbReference type="SUPFAM" id="SSF56801">
    <property type="entry name" value="Acetyl-CoA synthetase-like"/>
    <property type="match status" value="1"/>
</dbReference>
<proteinExistence type="predicted"/>
<dbReference type="InterPro" id="IPR051414">
    <property type="entry name" value="Adenylate-forming_Reductase"/>
</dbReference>
<evidence type="ECO:0000313" key="5">
    <source>
        <dbReference type="EMBL" id="KAF2237614.1"/>
    </source>
</evidence>
<keyword evidence="2" id="KW-0597">Phosphoprotein</keyword>
<dbReference type="SUPFAM" id="SSF47336">
    <property type="entry name" value="ACP-like"/>
    <property type="match status" value="1"/>
</dbReference>
<dbReference type="InterPro" id="IPR009081">
    <property type="entry name" value="PP-bd_ACP"/>
</dbReference>
<evidence type="ECO:0000256" key="1">
    <source>
        <dbReference type="ARBA" id="ARBA00022450"/>
    </source>
</evidence>
<accession>A0A6A6HHJ2</accession>
<feature type="domain" description="Carrier" evidence="4">
    <location>
        <begin position="568"/>
        <end position="646"/>
    </location>
</feature>
<dbReference type="Pfam" id="PF23562">
    <property type="entry name" value="AMP-binding_C_3"/>
    <property type="match status" value="1"/>
</dbReference>
<dbReference type="Pfam" id="PF07993">
    <property type="entry name" value="NAD_binding_4"/>
    <property type="match status" value="1"/>
</dbReference>
<dbReference type="InterPro" id="IPR036736">
    <property type="entry name" value="ACP-like_sf"/>
</dbReference>
<dbReference type="Pfam" id="PF00550">
    <property type="entry name" value="PP-binding"/>
    <property type="match status" value="1"/>
</dbReference>
<keyword evidence="6" id="KW-1185">Reference proteome</keyword>
<dbReference type="OrthoDB" id="429813at2759"/>
<dbReference type="AlphaFoldDB" id="A0A6A6HHJ2"/>
<evidence type="ECO:0000256" key="3">
    <source>
        <dbReference type="SAM" id="MobiDB-lite"/>
    </source>
</evidence>
<gene>
    <name evidence="5" type="ORF">EV356DRAFT_527416</name>
</gene>
<reference evidence="5" key="1">
    <citation type="journal article" date="2020" name="Stud. Mycol.">
        <title>101 Dothideomycetes genomes: a test case for predicting lifestyles and emergence of pathogens.</title>
        <authorList>
            <person name="Haridas S."/>
            <person name="Albert R."/>
            <person name="Binder M."/>
            <person name="Bloem J."/>
            <person name="Labutti K."/>
            <person name="Salamov A."/>
            <person name="Andreopoulos B."/>
            <person name="Baker S."/>
            <person name="Barry K."/>
            <person name="Bills G."/>
            <person name="Bluhm B."/>
            <person name="Cannon C."/>
            <person name="Castanera R."/>
            <person name="Culley D."/>
            <person name="Daum C."/>
            <person name="Ezra D."/>
            <person name="Gonzalez J."/>
            <person name="Henrissat B."/>
            <person name="Kuo A."/>
            <person name="Liang C."/>
            <person name="Lipzen A."/>
            <person name="Lutzoni F."/>
            <person name="Magnuson J."/>
            <person name="Mondo S."/>
            <person name="Nolan M."/>
            <person name="Ohm R."/>
            <person name="Pangilinan J."/>
            <person name="Park H.-J."/>
            <person name="Ramirez L."/>
            <person name="Alfaro M."/>
            <person name="Sun H."/>
            <person name="Tritt A."/>
            <person name="Yoshinaga Y."/>
            <person name="Zwiers L.-H."/>
            <person name="Turgeon B."/>
            <person name="Goodwin S."/>
            <person name="Spatafora J."/>
            <person name="Crous P."/>
            <person name="Grigoriev I."/>
        </authorList>
    </citation>
    <scope>NUCLEOTIDE SEQUENCE</scope>
    <source>
        <strain evidence="5">Tuck. ex Michener</strain>
    </source>
</reference>
<dbReference type="SMART" id="SM00823">
    <property type="entry name" value="PKS_PP"/>
    <property type="match status" value="1"/>
</dbReference>
<organism evidence="5 6">
    <name type="scientific">Viridothelium virens</name>
    <name type="common">Speckled blister lichen</name>
    <name type="synonym">Trypethelium virens</name>
    <dbReference type="NCBI Taxonomy" id="1048519"/>
    <lineage>
        <taxon>Eukaryota</taxon>
        <taxon>Fungi</taxon>
        <taxon>Dikarya</taxon>
        <taxon>Ascomycota</taxon>
        <taxon>Pezizomycotina</taxon>
        <taxon>Dothideomycetes</taxon>
        <taxon>Dothideomycetes incertae sedis</taxon>
        <taxon>Trypetheliales</taxon>
        <taxon>Trypetheliaceae</taxon>
        <taxon>Viridothelium</taxon>
    </lineage>
</organism>
<evidence type="ECO:0000259" key="4">
    <source>
        <dbReference type="PROSITE" id="PS50075"/>
    </source>
</evidence>
<dbReference type="Pfam" id="PF00501">
    <property type="entry name" value="AMP-binding"/>
    <property type="match status" value="1"/>
</dbReference>
<dbReference type="Gene3D" id="3.40.50.720">
    <property type="entry name" value="NAD(P)-binding Rossmann-like Domain"/>
    <property type="match status" value="1"/>
</dbReference>
<dbReference type="PROSITE" id="PS50075">
    <property type="entry name" value="CARRIER"/>
    <property type="match status" value="1"/>
</dbReference>
<dbReference type="InterPro" id="IPR036291">
    <property type="entry name" value="NAD(P)-bd_dom_sf"/>
</dbReference>
<feature type="region of interest" description="Disordered" evidence="3">
    <location>
        <begin position="963"/>
        <end position="989"/>
    </location>
</feature>
<name>A0A6A6HHJ2_VIRVR</name>
<evidence type="ECO:0000256" key="2">
    <source>
        <dbReference type="ARBA" id="ARBA00022553"/>
    </source>
</evidence>
<dbReference type="InterPro" id="IPR013120">
    <property type="entry name" value="FAR_NAD-bd"/>
</dbReference>
<dbReference type="InterPro" id="IPR020806">
    <property type="entry name" value="PKS_PP-bd"/>
</dbReference>
<protein>
    <submittedName>
        <fullName evidence="5">Acetyl-CoA synthetase-like protein</fullName>
    </submittedName>
</protein>
<dbReference type="PANTHER" id="PTHR43439:SF2">
    <property type="entry name" value="ENZYME, PUTATIVE (JCVI)-RELATED"/>
    <property type="match status" value="1"/>
</dbReference>
<feature type="compositionally biased region" description="Basic and acidic residues" evidence="3">
    <location>
        <begin position="964"/>
        <end position="989"/>
    </location>
</feature>
<dbReference type="Gene3D" id="3.40.50.12780">
    <property type="entry name" value="N-terminal domain of ligase-like"/>
    <property type="match status" value="1"/>
</dbReference>
<dbReference type="GO" id="GO:0031177">
    <property type="term" value="F:phosphopantetheine binding"/>
    <property type="evidence" value="ECO:0007669"/>
    <property type="project" value="InterPro"/>
</dbReference>
<evidence type="ECO:0000313" key="6">
    <source>
        <dbReference type="Proteomes" id="UP000800092"/>
    </source>
</evidence>
<sequence>MDTNYFVCTLGQAAVLNEKVGKGDYSSINELIDFLERDLSERLAVGFPSIGKETEAKPSIFTFSDIKRISTKVASILQPSVSSCSPGTSVGLLCQSSPAFLFTWLALIRLGYSVLLVAPQLAMSAISSLCRASGVSVLFYDAKYENLAKGTPEWLQDTVLPFTKKDEAVHFHELTATSKQIAIETPKIEEEAVAYLFHTSGTSSGLPKPIPQTHRAAAGVLPRLMNSNDAPLLATFTTTPLYHGGISDLFRAWTSGAMIWLFPAHLAPITAPNINQCLNQIKSLGGSQDTSPVKYFSSVPYVLQMLASDPEGLQNLQAVDLVGVGGAALPPSLGDILVSKDVNLVSRYGSAECGFLLSSHRNYAHDKEWQYLRTPSGVEYLEFELQDDTEQTYELVVKPGWPHMAKQNREDGSYATSDLFVKHRELEGAWRYHSRKDAQLTLVTGKKFDPAPLEADIVAATPLIGEAVVFGNGESYPGALIFRSKQADEMGDEEFLVETWKVVETMNQESQEHAKLARGMLVPMLSKESSALQKSSKGTLLRKQAEEKFSDIIRKTYSDAGGDNTFVPDDKIKVKILEAVKSIVRGGEQLSPETDLFSFGMDSAASMQIRSRLRRLLPKSAEELPMTIVEDCGDVNALSTFIEKRRQGESQSPSNDDDYALMHQLVDRYSTFTSPQPSTNRASHVNETSEKGYVVVLTGATGALGSHVLTQLVASPDVIKIYCLVRGATPHAARERVSKALSQRGLPPLPPPSDQTGESGDEKAVILPAKLSIPDLGLSPTDYTQLATSTTLILHLAWPVNFRLRLANFEKDSIASVAQLLRLALASPRPLPPAFVFCSSTASVLHHRPDPSSSATPTVPEQMIADPAAAAPLGYARSKWVAEHICARAAQTTRLAGRVAVLRVGQLAGDTERGAWNASEAWPLMLRSVIETGALPALREEVLGWLGVDVAAGAVIESAMVVEGEGRQEGEEQEQEQGKEQSDSKEGEERIRVCHVLNEHTTPTWMDLLGWMKKREKFEVVEAAEWVRKLESLREKMPEHPALGLLGLWRDAYGDQSGGGQEEKREQKETPIFAMAKSKETAPILKTVRPVDEEYFGKMWEWIKTNM</sequence>
<dbReference type="InterPro" id="IPR000873">
    <property type="entry name" value="AMP-dep_synth/lig_dom"/>
</dbReference>
<dbReference type="PANTHER" id="PTHR43439">
    <property type="entry name" value="PHENYLACETATE-COENZYME A LIGASE"/>
    <property type="match status" value="1"/>
</dbReference>
<dbReference type="EMBL" id="ML991779">
    <property type="protein sequence ID" value="KAF2237614.1"/>
    <property type="molecule type" value="Genomic_DNA"/>
</dbReference>